<accession>A0AA38GLF1</accession>
<keyword evidence="3" id="KW-1185">Reference proteome</keyword>
<dbReference type="Proteomes" id="UP000824469">
    <property type="component" value="Unassembled WGS sequence"/>
</dbReference>
<feature type="non-terminal residue" evidence="2">
    <location>
        <position position="59"/>
    </location>
</feature>
<evidence type="ECO:0000256" key="1">
    <source>
        <dbReference type="SAM" id="MobiDB-lite"/>
    </source>
</evidence>
<organism evidence="2 3">
    <name type="scientific">Taxus chinensis</name>
    <name type="common">Chinese yew</name>
    <name type="synonym">Taxus wallichiana var. chinensis</name>
    <dbReference type="NCBI Taxonomy" id="29808"/>
    <lineage>
        <taxon>Eukaryota</taxon>
        <taxon>Viridiplantae</taxon>
        <taxon>Streptophyta</taxon>
        <taxon>Embryophyta</taxon>
        <taxon>Tracheophyta</taxon>
        <taxon>Spermatophyta</taxon>
        <taxon>Pinopsida</taxon>
        <taxon>Pinidae</taxon>
        <taxon>Conifers II</taxon>
        <taxon>Cupressales</taxon>
        <taxon>Taxaceae</taxon>
        <taxon>Taxus</taxon>
    </lineage>
</organism>
<dbReference type="EMBL" id="JAHRHJ020000002">
    <property type="protein sequence ID" value="KAH9324941.1"/>
    <property type="molecule type" value="Genomic_DNA"/>
</dbReference>
<evidence type="ECO:0000313" key="3">
    <source>
        <dbReference type="Proteomes" id="UP000824469"/>
    </source>
</evidence>
<name>A0AA38GLF1_TAXCH</name>
<protein>
    <submittedName>
        <fullName evidence="2">Uncharacterized protein</fullName>
    </submittedName>
</protein>
<feature type="region of interest" description="Disordered" evidence="1">
    <location>
        <begin position="1"/>
        <end position="59"/>
    </location>
</feature>
<sequence>MRYLAPSGLPWMPTACGRPEMAGRGRRRCQRRLRYEQEPQAQIRSSGRDSLHGPRPPAA</sequence>
<evidence type="ECO:0000313" key="2">
    <source>
        <dbReference type="EMBL" id="KAH9324941.1"/>
    </source>
</evidence>
<dbReference type="AlphaFoldDB" id="A0AA38GLF1"/>
<proteinExistence type="predicted"/>
<gene>
    <name evidence="2" type="ORF">KI387_005119</name>
</gene>
<comment type="caution">
    <text evidence="2">The sequence shown here is derived from an EMBL/GenBank/DDBJ whole genome shotgun (WGS) entry which is preliminary data.</text>
</comment>
<reference evidence="2 3" key="1">
    <citation type="journal article" date="2021" name="Nat. Plants">
        <title>The Taxus genome provides insights into paclitaxel biosynthesis.</title>
        <authorList>
            <person name="Xiong X."/>
            <person name="Gou J."/>
            <person name="Liao Q."/>
            <person name="Li Y."/>
            <person name="Zhou Q."/>
            <person name="Bi G."/>
            <person name="Li C."/>
            <person name="Du R."/>
            <person name="Wang X."/>
            <person name="Sun T."/>
            <person name="Guo L."/>
            <person name="Liang H."/>
            <person name="Lu P."/>
            <person name="Wu Y."/>
            <person name="Zhang Z."/>
            <person name="Ro D.K."/>
            <person name="Shang Y."/>
            <person name="Huang S."/>
            <person name="Yan J."/>
        </authorList>
    </citation>
    <scope>NUCLEOTIDE SEQUENCE [LARGE SCALE GENOMIC DNA]</scope>
    <source>
        <strain evidence="2">Ta-2019</strain>
    </source>
</reference>